<keyword evidence="1" id="KW-0812">Transmembrane</keyword>
<evidence type="ECO:0000313" key="2">
    <source>
        <dbReference type="EMBL" id="OZT77169.1"/>
    </source>
</evidence>
<evidence type="ECO:0000256" key="1">
    <source>
        <dbReference type="SAM" id="Phobius"/>
    </source>
</evidence>
<proteinExistence type="predicted"/>
<sequence length="84" mass="9762">MHQLNIHKNSENRLGMGLSLFYFCLGVGDTAYYSPFPSFRLHYKSITNAHKAIFVCYSVHRSQKDMPKDKLTLETYPVGDIYKQ</sequence>
<keyword evidence="1" id="KW-0472">Membrane</keyword>
<accession>A0A265E6E4</accession>
<dbReference type="EMBL" id="NPEZ01000003">
    <property type="protein sequence ID" value="OZT77169.1"/>
    <property type="molecule type" value="Genomic_DNA"/>
</dbReference>
<evidence type="ECO:0000313" key="3">
    <source>
        <dbReference type="Proteomes" id="UP000216682"/>
    </source>
</evidence>
<dbReference type="Proteomes" id="UP000216682">
    <property type="component" value="Unassembled WGS sequence"/>
</dbReference>
<comment type="caution">
    <text evidence="2">The sequence shown here is derived from an EMBL/GenBank/DDBJ whole genome shotgun (WGS) entry which is preliminary data.</text>
</comment>
<reference evidence="2 3" key="1">
    <citation type="submission" date="2017-07" db="EMBL/GenBank/DDBJ databases">
        <title>Shotgun whole genome sequences of three halophilic bacterial isolates.</title>
        <authorList>
            <person name="Pozzo T."/>
            <person name="Higdon S.M."/>
            <person name="Quillaguaman J."/>
        </authorList>
    </citation>
    <scope>NUCLEOTIDE SEQUENCE [LARGE SCALE GENOMIC DNA]</scope>
    <source>
        <strain evidence="2 3">BU-1</strain>
    </source>
</reference>
<keyword evidence="1" id="KW-1133">Transmembrane helix</keyword>
<gene>
    <name evidence="2" type="ORF">CFN03_08835</name>
</gene>
<feature type="transmembrane region" description="Helical" evidence="1">
    <location>
        <begin position="14"/>
        <end position="34"/>
    </location>
</feature>
<protein>
    <submittedName>
        <fullName evidence="2">Uncharacterized protein</fullName>
    </submittedName>
</protein>
<dbReference type="AlphaFoldDB" id="A0A265E6E4"/>
<name>A0A265E6E4_9STAP</name>
<organism evidence="2 3">
    <name type="scientific">Salinicoccus roseus</name>
    <dbReference type="NCBI Taxonomy" id="45670"/>
    <lineage>
        <taxon>Bacteria</taxon>
        <taxon>Bacillati</taxon>
        <taxon>Bacillota</taxon>
        <taxon>Bacilli</taxon>
        <taxon>Bacillales</taxon>
        <taxon>Staphylococcaceae</taxon>
        <taxon>Salinicoccus</taxon>
    </lineage>
</organism>